<evidence type="ECO:0008006" key="4">
    <source>
        <dbReference type="Google" id="ProtNLM"/>
    </source>
</evidence>
<evidence type="ECO:0000313" key="3">
    <source>
        <dbReference type="Proteomes" id="UP000324907"/>
    </source>
</evidence>
<dbReference type="AlphaFoldDB" id="A0A5A8CI24"/>
<evidence type="ECO:0000256" key="1">
    <source>
        <dbReference type="SAM" id="MobiDB-lite"/>
    </source>
</evidence>
<sequence>MAASAASGVAAEIQRLLSVARKSTDGAERATTLRSATFELLEHGTGLLREVVPQIMEFMDDRAPLVRACVVRFIVELALRSPLWLPQLAASLERASSDDHEIVQASVGRAVSKLYPLALAMRVANPQTGEVMPTTPPKVEAAWAVMEQLRDAVAALSISPEAPDAVRLPAIAALRGAALAHSLPSVLAVRVAERAARAAAAAGVLSVSRSAHASAPAITGLCLRPTAGTSVATEEAAKALARSRKRASDALSLTKALEEEDADTWPAPLIGVPPDDVFSGASIPGSHGTVDAAACLSTGDDAVAVLALLLCRNPSADAAEAGTPAPRCPFTARTYSALLSALADVAAARPNGLVDAAVQGIVGFGATPPRDLVPSAGATLADLPAPVAAALRAAIIKVLRKAGSAVRQSHKVALQATLATLGAAAEGEAAAAAGLRLPLWSIIATDTPVWDMGAAAPSAALMGWGAAGSQPPPPSADERAAIAALASAARGEDAKDASAQAGAKAQGSALDRVSGAVLSDAELLNQMRAITPAARRKVALAALAALPYPVLEGAEHGAEGGGSDKDRPQLTGAAFLSARSGGAGVVEWAAETGGFACAGAVRLAVAPLVKEFEAKAPPSGAAAAAKASTRVAGSLDGAGARVAGSAAAGAQTDALADLAAAFGAAHDDDDDDDPAASAGAEASKAGAAGHGTPSGPGGAAGAGGRLARGAGEVAEDDSDADDDEEEAEEEGDMVGAGAATRERAAAAAAASAAAAIVAAQEQELGPLSAKRAWVQANEAFRRVVKTPPELLAASGRHALLCDAVEQGSLEAAEGLEVLGDVAKARPGARPEAVAAVLRLCVAWSSETRRHAVGLMVLSLLALAPDQVEAFATRAFWSLAVSDEVVEEDGEGDEDAGQGAEEGEEEEEEEEDPSDGKAEAAAGSEGDDHGHGGEAAGEEAEGGSDESGDGEGAEDPSALLPSEAVLQQLESCAPVSKGDAVRRAQLLVGVATRRLGLLADVVAPVYAVAPRQRAAIDQELEPLLLMLLGAPDGTGARGQ</sequence>
<dbReference type="InterPro" id="IPR011989">
    <property type="entry name" value="ARM-like"/>
</dbReference>
<dbReference type="GO" id="GO:0005847">
    <property type="term" value="C:mRNA cleavage and polyadenylation specificity factor complex"/>
    <property type="evidence" value="ECO:0007669"/>
    <property type="project" value="TreeGrafter"/>
</dbReference>
<feature type="compositionally biased region" description="Acidic residues" evidence="1">
    <location>
        <begin position="884"/>
        <end position="912"/>
    </location>
</feature>
<feature type="compositionally biased region" description="Gly residues" evidence="1">
    <location>
        <begin position="688"/>
        <end position="706"/>
    </location>
</feature>
<protein>
    <recommendedName>
        <fullName evidence="4">Symplekin/Pta1 N-terminal domain-containing protein</fullName>
    </recommendedName>
</protein>
<proteinExistence type="predicted"/>
<feature type="compositionally biased region" description="Acidic residues" evidence="1">
    <location>
        <begin position="935"/>
        <end position="953"/>
    </location>
</feature>
<feature type="compositionally biased region" description="Low complexity" evidence="1">
    <location>
        <begin position="675"/>
        <end position="687"/>
    </location>
</feature>
<reference evidence="2 3" key="1">
    <citation type="submission" date="2019-07" db="EMBL/GenBank/DDBJ databases">
        <title>Genomes of Cafeteria roenbergensis.</title>
        <authorList>
            <person name="Fischer M.G."/>
            <person name="Hackl T."/>
            <person name="Roman M."/>
        </authorList>
    </citation>
    <scope>NUCLEOTIDE SEQUENCE [LARGE SCALE GENOMIC DNA]</scope>
    <source>
        <strain evidence="2 3">RCC970-E3</strain>
    </source>
</reference>
<organism evidence="2 3">
    <name type="scientific">Cafeteria roenbergensis</name>
    <name type="common">Marine flagellate</name>
    <dbReference type="NCBI Taxonomy" id="33653"/>
    <lineage>
        <taxon>Eukaryota</taxon>
        <taxon>Sar</taxon>
        <taxon>Stramenopiles</taxon>
        <taxon>Bigyra</taxon>
        <taxon>Opalozoa</taxon>
        <taxon>Bicosoecida</taxon>
        <taxon>Cafeteriaceae</taxon>
        <taxon>Cafeteria</taxon>
    </lineage>
</organism>
<evidence type="ECO:0000313" key="2">
    <source>
        <dbReference type="EMBL" id="KAA0152134.1"/>
    </source>
</evidence>
<dbReference type="Proteomes" id="UP000324907">
    <property type="component" value="Unassembled WGS sequence"/>
</dbReference>
<feature type="compositionally biased region" description="Acidic residues" evidence="1">
    <location>
        <begin position="713"/>
        <end position="732"/>
    </location>
</feature>
<dbReference type="Gene3D" id="1.25.10.10">
    <property type="entry name" value="Leucine-rich Repeat Variant"/>
    <property type="match status" value="1"/>
</dbReference>
<dbReference type="EMBL" id="VLTL01000211">
    <property type="protein sequence ID" value="KAA0152134.1"/>
    <property type="molecule type" value="Genomic_DNA"/>
</dbReference>
<comment type="caution">
    <text evidence="2">The sequence shown here is derived from an EMBL/GenBank/DDBJ whole genome shotgun (WGS) entry which is preliminary data.</text>
</comment>
<gene>
    <name evidence="2" type="ORF">FNF28_07063</name>
</gene>
<dbReference type="InterPro" id="IPR021850">
    <property type="entry name" value="Symplekin/Pta1"/>
</dbReference>
<dbReference type="SUPFAM" id="SSF48371">
    <property type="entry name" value="ARM repeat"/>
    <property type="match status" value="1"/>
</dbReference>
<feature type="region of interest" description="Disordered" evidence="1">
    <location>
        <begin position="665"/>
        <end position="735"/>
    </location>
</feature>
<dbReference type="PANTHER" id="PTHR15245:SF20">
    <property type="entry name" value="SYMPLEKIN"/>
    <property type="match status" value="1"/>
</dbReference>
<name>A0A5A8CI24_CAFRO</name>
<feature type="region of interest" description="Disordered" evidence="1">
    <location>
        <begin position="884"/>
        <end position="956"/>
    </location>
</feature>
<dbReference type="InterPro" id="IPR016024">
    <property type="entry name" value="ARM-type_fold"/>
</dbReference>
<dbReference type="PANTHER" id="PTHR15245">
    <property type="entry name" value="SYMPLEKIN-RELATED"/>
    <property type="match status" value="1"/>
</dbReference>
<accession>A0A5A8CI24</accession>